<evidence type="ECO:0000256" key="6">
    <source>
        <dbReference type="SAM" id="Phobius"/>
    </source>
</evidence>
<dbReference type="SUPFAM" id="SSF47384">
    <property type="entry name" value="Homodimeric domain of signal transducing histidine kinase"/>
    <property type="match status" value="1"/>
</dbReference>
<evidence type="ECO:0000256" key="1">
    <source>
        <dbReference type="ARBA" id="ARBA00000085"/>
    </source>
</evidence>
<dbReference type="GO" id="GO:0030295">
    <property type="term" value="F:protein kinase activator activity"/>
    <property type="evidence" value="ECO:0007669"/>
    <property type="project" value="TreeGrafter"/>
</dbReference>
<dbReference type="PANTHER" id="PTHR42878">
    <property type="entry name" value="TWO-COMPONENT HISTIDINE KINASE"/>
    <property type="match status" value="1"/>
</dbReference>
<keyword evidence="4" id="KW-0418">Kinase</keyword>
<dbReference type="Proteomes" id="UP000633219">
    <property type="component" value="Unassembled WGS sequence"/>
</dbReference>
<keyword evidence="6" id="KW-1133">Transmembrane helix</keyword>
<dbReference type="PANTHER" id="PTHR42878:SF15">
    <property type="entry name" value="BACTERIOPHYTOCHROME"/>
    <property type="match status" value="1"/>
</dbReference>
<dbReference type="Pfam" id="PF05227">
    <property type="entry name" value="CHASE3"/>
    <property type="match status" value="1"/>
</dbReference>
<dbReference type="Pfam" id="PF02518">
    <property type="entry name" value="HATPase_c"/>
    <property type="match status" value="1"/>
</dbReference>
<dbReference type="SMART" id="SM00387">
    <property type="entry name" value="HATPase_c"/>
    <property type="match status" value="1"/>
</dbReference>
<name>A0A936YJA9_9HYPH</name>
<evidence type="ECO:0000259" key="7">
    <source>
        <dbReference type="PROSITE" id="PS50109"/>
    </source>
</evidence>
<dbReference type="Gene3D" id="3.30.565.10">
    <property type="entry name" value="Histidine kinase-like ATPase, C-terminal domain"/>
    <property type="match status" value="1"/>
</dbReference>
<dbReference type="PROSITE" id="PS50109">
    <property type="entry name" value="HIS_KIN"/>
    <property type="match status" value="1"/>
</dbReference>
<keyword evidence="6" id="KW-0812">Transmembrane</keyword>
<evidence type="ECO:0000313" key="9">
    <source>
        <dbReference type="Proteomes" id="UP000633219"/>
    </source>
</evidence>
<accession>A0A936YJA9</accession>
<keyword evidence="6" id="KW-0472">Membrane</keyword>
<dbReference type="GO" id="GO:0000155">
    <property type="term" value="F:phosphorelay sensor kinase activity"/>
    <property type="evidence" value="ECO:0007669"/>
    <property type="project" value="InterPro"/>
</dbReference>
<dbReference type="InterPro" id="IPR005467">
    <property type="entry name" value="His_kinase_dom"/>
</dbReference>
<keyword evidence="3" id="KW-0808">Transferase</keyword>
<evidence type="ECO:0000256" key="3">
    <source>
        <dbReference type="ARBA" id="ARBA00022679"/>
    </source>
</evidence>
<dbReference type="InterPro" id="IPR007891">
    <property type="entry name" value="CHASE3"/>
</dbReference>
<sequence>MPARKKSLIRSTSIALLSSGVVLVGIVASMVYLVYRTQDFVSGAVEARTVRSAAADLLLAVQDAETGQRGFLLTQEDAFLTPYLESIGKLEEREAEFDRALSQSDFIAVDPELIKQTINSKIAELRQTLALAQANRRNEAMEVLRSEYGLRLMADIRAELSGIIEASDARIESQLTTQVELATLLRLATVVGAILIVCIMIAVIAVMRRYVLEILAARVELEGLNASLEERVRERTQDVLAANQEIQRYTYIVTHDLRAPLVNIMGFTSELDAALKAISTYFNTADNLDPQAKEAAEHAVSEDLPEAIGFIRSSTSKMDALISAILKISRDGRRDLKPETIDLESLINSATQTIRHQVSDANGEIEISIGVRQIVSDRFSIEQVIANLLDNAAKYKEPSRPLRLSIRTYVVNRLTVGIEVADNGRGISDGDRERVFELFRRAGVQDSPGEGIGLAHVRSLLRNMGGDIELRSEIGKGTTFMIRLPLNLDAVLRSARP</sequence>
<dbReference type="EMBL" id="JAEQNC010000001">
    <property type="protein sequence ID" value="MBL0370638.1"/>
    <property type="molecule type" value="Genomic_DNA"/>
</dbReference>
<evidence type="ECO:0000313" key="8">
    <source>
        <dbReference type="EMBL" id="MBL0370638.1"/>
    </source>
</evidence>
<dbReference type="Gene3D" id="1.10.287.130">
    <property type="match status" value="1"/>
</dbReference>
<feature type="transmembrane region" description="Helical" evidence="6">
    <location>
        <begin position="12"/>
        <end position="35"/>
    </location>
</feature>
<proteinExistence type="predicted"/>
<keyword evidence="9" id="KW-1185">Reference proteome</keyword>
<dbReference type="InterPro" id="IPR036890">
    <property type="entry name" value="HATPase_C_sf"/>
</dbReference>
<dbReference type="EC" id="2.7.13.3" evidence="2"/>
<keyword evidence="5" id="KW-0175">Coiled coil</keyword>
<comment type="caution">
    <text evidence="8">The sequence shown here is derived from an EMBL/GenBank/DDBJ whole genome shotgun (WGS) entry which is preliminary data.</text>
</comment>
<dbReference type="PRINTS" id="PR00344">
    <property type="entry name" value="BCTRLSENSOR"/>
</dbReference>
<feature type="domain" description="Histidine kinase" evidence="7">
    <location>
        <begin position="252"/>
        <end position="488"/>
    </location>
</feature>
<dbReference type="CDD" id="cd19410">
    <property type="entry name" value="HK9-like_sensor"/>
    <property type="match status" value="1"/>
</dbReference>
<feature type="transmembrane region" description="Helical" evidence="6">
    <location>
        <begin position="184"/>
        <end position="206"/>
    </location>
</feature>
<dbReference type="GO" id="GO:0007234">
    <property type="term" value="P:osmosensory signaling via phosphorelay pathway"/>
    <property type="evidence" value="ECO:0007669"/>
    <property type="project" value="TreeGrafter"/>
</dbReference>
<dbReference type="InterPro" id="IPR036097">
    <property type="entry name" value="HisK_dim/P_sf"/>
</dbReference>
<evidence type="ECO:0000256" key="2">
    <source>
        <dbReference type="ARBA" id="ARBA00012438"/>
    </source>
</evidence>
<dbReference type="SUPFAM" id="SSF55874">
    <property type="entry name" value="ATPase domain of HSP90 chaperone/DNA topoisomerase II/histidine kinase"/>
    <property type="match status" value="1"/>
</dbReference>
<evidence type="ECO:0000256" key="4">
    <source>
        <dbReference type="ARBA" id="ARBA00022777"/>
    </source>
</evidence>
<dbReference type="AlphaFoldDB" id="A0A936YJA9"/>
<gene>
    <name evidence="8" type="ORF">JJB09_01230</name>
</gene>
<dbReference type="RefSeq" id="WP_201651965.1">
    <property type="nucleotide sequence ID" value="NZ_JAEQNC010000001.1"/>
</dbReference>
<feature type="coiled-coil region" evidence="5">
    <location>
        <begin position="115"/>
        <end position="142"/>
    </location>
</feature>
<dbReference type="InterPro" id="IPR050351">
    <property type="entry name" value="BphY/WalK/GraS-like"/>
</dbReference>
<reference evidence="8" key="1">
    <citation type="submission" date="2021-01" db="EMBL/GenBank/DDBJ databases">
        <title>Rhizobium sp. strain KVB221 16S ribosomal RNA gene Genome sequencing and assembly.</title>
        <authorList>
            <person name="Kang M."/>
        </authorList>
    </citation>
    <scope>NUCLEOTIDE SEQUENCE</scope>
    <source>
        <strain evidence="8">KVB221</strain>
    </source>
</reference>
<dbReference type="InterPro" id="IPR003594">
    <property type="entry name" value="HATPase_dom"/>
</dbReference>
<evidence type="ECO:0000256" key="5">
    <source>
        <dbReference type="SAM" id="Coils"/>
    </source>
</evidence>
<comment type="catalytic activity">
    <reaction evidence="1">
        <text>ATP + protein L-histidine = ADP + protein N-phospho-L-histidine.</text>
        <dbReference type="EC" id="2.7.13.3"/>
    </reaction>
</comment>
<protein>
    <recommendedName>
        <fullName evidence="2">histidine kinase</fullName>
        <ecNumber evidence="2">2.7.13.3</ecNumber>
    </recommendedName>
</protein>
<organism evidence="8 9">
    <name type="scientific">Rhizobium setariae</name>
    <dbReference type="NCBI Taxonomy" id="2801340"/>
    <lineage>
        <taxon>Bacteria</taxon>
        <taxon>Pseudomonadati</taxon>
        <taxon>Pseudomonadota</taxon>
        <taxon>Alphaproteobacteria</taxon>
        <taxon>Hyphomicrobiales</taxon>
        <taxon>Rhizobiaceae</taxon>
        <taxon>Rhizobium/Agrobacterium group</taxon>
        <taxon>Rhizobium</taxon>
    </lineage>
</organism>
<dbReference type="InterPro" id="IPR004358">
    <property type="entry name" value="Sig_transdc_His_kin-like_C"/>
</dbReference>
<dbReference type="GO" id="GO:0000156">
    <property type="term" value="F:phosphorelay response regulator activity"/>
    <property type="evidence" value="ECO:0007669"/>
    <property type="project" value="TreeGrafter"/>
</dbReference>